<dbReference type="GO" id="GO:0080120">
    <property type="term" value="P:CAAX-box protein maturation"/>
    <property type="evidence" value="ECO:0007669"/>
    <property type="project" value="UniProtKB-ARBA"/>
</dbReference>
<keyword evidence="1" id="KW-0812">Transmembrane</keyword>
<feature type="domain" description="CAAX prenyl protease 2/Lysostaphin resistance protein A-like" evidence="2">
    <location>
        <begin position="139"/>
        <end position="233"/>
    </location>
</feature>
<organism evidence="3 4">
    <name type="scientific">Flavisphingopyxis soli</name>
    <dbReference type="NCBI Taxonomy" id="2601267"/>
    <lineage>
        <taxon>Bacteria</taxon>
        <taxon>Pseudomonadati</taxon>
        <taxon>Pseudomonadota</taxon>
        <taxon>Alphaproteobacteria</taxon>
        <taxon>Sphingomonadales</taxon>
        <taxon>Sphingopyxidaceae</taxon>
        <taxon>Flavisphingopyxis</taxon>
    </lineage>
</organism>
<feature type="transmembrane region" description="Helical" evidence="1">
    <location>
        <begin position="35"/>
        <end position="55"/>
    </location>
</feature>
<feature type="transmembrane region" description="Helical" evidence="1">
    <location>
        <begin position="266"/>
        <end position="291"/>
    </location>
</feature>
<feature type="transmembrane region" description="Helical" evidence="1">
    <location>
        <begin position="229"/>
        <end position="246"/>
    </location>
</feature>
<keyword evidence="3" id="KW-0378">Hydrolase</keyword>
<accession>A0A5C6UPQ4</accession>
<evidence type="ECO:0000313" key="3">
    <source>
        <dbReference type="EMBL" id="TXC74161.1"/>
    </source>
</evidence>
<reference evidence="3 4" key="1">
    <citation type="submission" date="2019-08" db="EMBL/GenBank/DDBJ databases">
        <title>Sphingorhabdus soil sp. nov., isolated from arctic soil.</title>
        <authorList>
            <person name="Liu Y."/>
        </authorList>
    </citation>
    <scope>NUCLEOTIDE SEQUENCE [LARGE SCALE GENOMIC DNA]</scope>
    <source>
        <strain evidence="3 4">D-2Q-5-6</strain>
    </source>
</reference>
<evidence type="ECO:0000313" key="4">
    <source>
        <dbReference type="Proteomes" id="UP000321129"/>
    </source>
</evidence>
<proteinExistence type="predicted"/>
<keyword evidence="1" id="KW-0472">Membrane</keyword>
<dbReference type="Proteomes" id="UP000321129">
    <property type="component" value="Unassembled WGS sequence"/>
</dbReference>
<dbReference type="RefSeq" id="WP_147122036.1">
    <property type="nucleotide sequence ID" value="NZ_VOPY01000001.1"/>
</dbReference>
<keyword evidence="3" id="KW-0482">Metalloprotease</keyword>
<dbReference type="GO" id="GO:0008237">
    <property type="term" value="F:metallopeptidase activity"/>
    <property type="evidence" value="ECO:0007669"/>
    <property type="project" value="UniProtKB-KW"/>
</dbReference>
<dbReference type="OrthoDB" id="193898at2"/>
<keyword evidence="3" id="KW-0645">Protease</keyword>
<dbReference type="PANTHER" id="PTHR39430">
    <property type="entry name" value="MEMBRANE-ASSOCIATED PROTEASE-RELATED"/>
    <property type="match status" value="1"/>
</dbReference>
<feature type="transmembrane region" description="Helical" evidence="1">
    <location>
        <begin position="172"/>
        <end position="191"/>
    </location>
</feature>
<evidence type="ECO:0000256" key="1">
    <source>
        <dbReference type="SAM" id="Phobius"/>
    </source>
</evidence>
<keyword evidence="4" id="KW-1185">Reference proteome</keyword>
<evidence type="ECO:0000259" key="2">
    <source>
        <dbReference type="Pfam" id="PF02517"/>
    </source>
</evidence>
<feature type="transmembrane region" description="Helical" evidence="1">
    <location>
        <begin position="197"/>
        <end position="217"/>
    </location>
</feature>
<keyword evidence="1" id="KW-1133">Transmembrane helix</keyword>
<dbReference type="GO" id="GO:0004175">
    <property type="term" value="F:endopeptidase activity"/>
    <property type="evidence" value="ECO:0007669"/>
    <property type="project" value="UniProtKB-ARBA"/>
</dbReference>
<protein>
    <submittedName>
        <fullName evidence="3">CPBP family intramembrane metalloprotease</fullName>
    </submittedName>
</protein>
<dbReference type="EMBL" id="VOPY01000001">
    <property type="protein sequence ID" value="TXC74161.1"/>
    <property type="molecule type" value="Genomic_DNA"/>
</dbReference>
<comment type="caution">
    <text evidence="3">The sequence shown here is derived from an EMBL/GenBank/DDBJ whole genome shotgun (WGS) entry which is preliminary data.</text>
</comment>
<sequence>MNQDFQTVASDLPAAAVGKDPATGSGVRRFISYPATLLVTGIALMIAAAAAASVIGHWIPQGKYDPATLVVAMIAVAIFIALYYVLVHWVERAPFRDLAVGGAGRELARGILLGAGLFTLVVAIAAAIGVYTIGPVNPWQTIWPMLAMAIFSGVSEEILFRGIIFRYVERMAGSWIALLISAAIFGGAHLANPNASPIAAIAIAIEAGLLLGAVYMLTRRLWAAIGLHAAWNFTQGWIFGVPVSGAKESGIIEGQLDGATLLTGGVFGLEASIIAMVVATAAGVIVLTLAIRRGRLVAPSWRRRSSAAPVFT</sequence>
<dbReference type="AlphaFoldDB" id="A0A5C6UPQ4"/>
<dbReference type="Pfam" id="PF02517">
    <property type="entry name" value="Rce1-like"/>
    <property type="match status" value="1"/>
</dbReference>
<name>A0A5C6UPQ4_9SPHN</name>
<gene>
    <name evidence="3" type="ORF">FSZ31_05455</name>
</gene>
<dbReference type="InterPro" id="IPR003675">
    <property type="entry name" value="Rce1/LyrA-like_dom"/>
</dbReference>
<feature type="transmembrane region" description="Helical" evidence="1">
    <location>
        <begin position="111"/>
        <end position="134"/>
    </location>
</feature>
<dbReference type="GO" id="GO:0006508">
    <property type="term" value="P:proteolysis"/>
    <property type="evidence" value="ECO:0007669"/>
    <property type="project" value="UniProtKB-KW"/>
</dbReference>
<feature type="transmembrane region" description="Helical" evidence="1">
    <location>
        <begin position="67"/>
        <end position="90"/>
    </location>
</feature>
<feature type="transmembrane region" description="Helical" evidence="1">
    <location>
        <begin position="140"/>
        <end position="160"/>
    </location>
</feature>
<dbReference type="PANTHER" id="PTHR39430:SF1">
    <property type="entry name" value="PROTEASE"/>
    <property type="match status" value="1"/>
</dbReference>